<feature type="signal peptide" evidence="1">
    <location>
        <begin position="1"/>
        <end position="29"/>
    </location>
</feature>
<evidence type="ECO:0000313" key="3">
    <source>
        <dbReference type="EMBL" id="KAA6167800.1"/>
    </source>
</evidence>
<accession>A0A5M8E7D2</accession>
<dbReference type="AlphaFoldDB" id="A0A5M8E7D2"/>
<protein>
    <submittedName>
        <fullName evidence="3">TonB-dependent receptor plug domain-containing protein</fullName>
    </submittedName>
</protein>
<dbReference type="Pfam" id="PF07715">
    <property type="entry name" value="Plug"/>
    <property type="match status" value="1"/>
</dbReference>
<dbReference type="RefSeq" id="WP_150056162.1">
    <property type="nucleotide sequence ID" value="NZ_VWXT01000748.1"/>
</dbReference>
<feature type="chain" id="PRO_5024448765" evidence="1">
    <location>
        <begin position="30"/>
        <end position="124"/>
    </location>
</feature>
<dbReference type="EMBL" id="VWXT01000748">
    <property type="protein sequence ID" value="KAA6167800.1"/>
    <property type="molecule type" value="Genomic_DNA"/>
</dbReference>
<dbReference type="PROSITE" id="PS00430">
    <property type="entry name" value="TONB_DEPENDENT_REC_1"/>
    <property type="match status" value="1"/>
</dbReference>
<organism evidence="3 4">
    <name type="scientific">Pseudomonas veronii</name>
    <dbReference type="NCBI Taxonomy" id="76761"/>
    <lineage>
        <taxon>Bacteria</taxon>
        <taxon>Pseudomonadati</taxon>
        <taxon>Pseudomonadota</taxon>
        <taxon>Gammaproteobacteria</taxon>
        <taxon>Pseudomonadales</taxon>
        <taxon>Pseudomonadaceae</taxon>
        <taxon>Pseudomonas</taxon>
    </lineage>
</organism>
<keyword evidence="1" id="KW-0732">Signal</keyword>
<name>A0A5M8E7D2_PSEVE</name>
<evidence type="ECO:0000313" key="4">
    <source>
        <dbReference type="Proteomes" id="UP000323909"/>
    </source>
</evidence>
<dbReference type="Proteomes" id="UP000323909">
    <property type="component" value="Unassembled WGS sequence"/>
</dbReference>
<dbReference type="SUPFAM" id="SSF56935">
    <property type="entry name" value="Porins"/>
    <property type="match status" value="1"/>
</dbReference>
<dbReference type="Gene3D" id="2.170.130.10">
    <property type="entry name" value="TonB-dependent receptor, plug domain"/>
    <property type="match status" value="1"/>
</dbReference>
<dbReference type="PANTHER" id="PTHR47234:SF3">
    <property type="entry name" value="SECRETIN_TONB SHORT N-TERMINAL DOMAIN-CONTAINING PROTEIN"/>
    <property type="match status" value="1"/>
</dbReference>
<dbReference type="InterPro" id="IPR010916">
    <property type="entry name" value="TonB_box_CS"/>
</dbReference>
<keyword evidence="3" id="KW-0675">Receptor</keyword>
<dbReference type="InterPro" id="IPR012910">
    <property type="entry name" value="Plug_dom"/>
</dbReference>
<sequence length="124" mass="12961">MGSYKKHALYSAILSANLLTAVGFNPVQAAETPAADVPKLDTVIVTGTRAQERTASASLSPIDVISGETLRSTGSDELGAVLARLIPSINFPRPSLVDGAELVRPAQLRGLSPDQVLVLVNGKR</sequence>
<reference evidence="3 4" key="1">
    <citation type="submission" date="2019-09" db="EMBL/GenBank/DDBJ databases">
        <title>Genomic sequencing of 4 copper resistant soil isolates.</title>
        <authorList>
            <person name="Havryliuk O."/>
        </authorList>
    </citation>
    <scope>NUCLEOTIDE SEQUENCE [LARGE SCALE GENOMIC DNA]</scope>
    <source>
        <strain evidence="3 4">UKR4</strain>
    </source>
</reference>
<evidence type="ECO:0000256" key="1">
    <source>
        <dbReference type="SAM" id="SignalP"/>
    </source>
</evidence>
<proteinExistence type="predicted"/>
<feature type="domain" description="TonB-dependent receptor plug" evidence="2">
    <location>
        <begin position="58"/>
        <end position="124"/>
    </location>
</feature>
<comment type="caution">
    <text evidence="3">The sequence shown here is derived from an EMBL/GenBank/DDBJ whole genome shotgun (WGS) entry which is preliminary data.</text>
</comment>
<gene>
    <name evidence="3" type="ORF">F3K53_31805</name>
</gene>
<dbReference type="PANTHER" id="PTHR47234">
    <property type="match status" value="1"/>
</dbReference>
<dbReference type="InterPro" id="IPR037066">
    <property type="entry name" value="Plug_dom_sf"/>
</dbReference>
<evidence type="ECO:0000259" key="2">
    <source>
        <dbReference type="Pfam" id="PF07715"/>
    </source>
</evidence>
<feature type="non-terminal residue" evidence="3">
    <location>
        <position position="124"/>
    </location>
</feature>